<dbReference type="GO" id="GO:0016020">
    <property type="term" value="C:membrane"/>
    <property type="evidence" value="ECO:0007669"/>
    <property type="project" value="TreeGrafter"/>
</dbReference>
<dbReference type="KEGG" id="theu:HPC62_17820"/>
<dbReference type="Gene3D" id="3.40.50.200">
    <property type="entry name" value="Peptidase S8/S53 domain"/>
    <property type="match status" value="1"/>
</dbReference>
<dbReference type="InterPro" id="IPR015500">
    <property type="entry name" value="Peptidase_S8_subtilisin-rel"/>
</dbReference>
<keyword evidence="10" id="KW-0106">Calcium</keyword>
<dbReference type="GO" id="GO:0005509">
    <property type="term" value="F:calcium ion binding"/>
    <property type="evidence" value="ECO:0007669"/>
    <property type="project" value="InterPro"/>
</dbReference>
<organism evidence="15 16">
    <name type="scientific">Thermoleptolyngbya sichuanensis A183</name>
    <dbReference type="NCBI Taxonomy" id="2737172"/>
    <lineage>
        <taxon>Bacteria</taxon>
        <taxon>Bacillati</taxon>
        <taxon>Cyanobacteriota</taxon>
        <taxon>Cyanophyceae</taxon>
        <taxon>Oculatellales</taxon>
        <taxon>Oculatellaceae</taxon>
        <taxon>Thermoleptolyngbya</taxon>
        <taxon>Thermoleptolyngbya sichuanensis</taxon>
    </lineage>
</organism>
<feature type="region of interest" description="Disordered" evidence="13">
    <location>
        <begin position="1"/>
        <end position="28"/>
    </location>
</feature>
<evidence type="ECO:0000256" key="1">
    <source>
        <dbReference type="ARBA" id="ARBA00001913"/>
    </source>
</evidence>
<dbReference type="Pfam" id="PF00353">
    <property type="entry name" value="HemolysinCabind"/>
    <property type="match status" value="2"/>
</dbReference>
<evidence type="ECO:0000256" key="11">
    <source>
        <dbReference type="PIRSR" id="PIRSR615500-1"/>
    </source>
</evidence>
<dbReference type="InterPro" id="IPR036852">
    <property type="entry name" value="Peptidase_S8/S53_dom_sf"/>
</dbReference>
<feature type="active site" description="Charge relay system" evidence="11 12">
    <location>
        <position position="126"/>
    </location>
</feature>
<dbReference type="PROSITE" id="PS00137">
    <property type="entry name" value="SUBTILASE_HIS"/>
    <property type="match status" value="1"/>
</dbReference>
<proteinExistence type="inferred from homology"/>
<feature type="compositionally biased region" description="Polar residues" evidence="13">
    <location>
        <begin position="1"/>
        <end position="13"/>
    </location>
</feature>
<dbReference type="InterPro" id="IPR000209">
    <property type="entry name" value="Peptidase_S8/S53_dom"/>
</dbReference>
<keyword evidence="16" id="KW-1185">Reference proteome</keyword>
<dbReference type="PANTHER" id="PTHR42884:SF14">
    <property type="entry name" value="NEUROENDOCRINE CONVERTASE 1"/>
    <property type="match status" value="1"/>
</dbReference>
<feature type="active site" description="Charge relay system" evidence="11 12">
    <location>
        <position position="309"/>
    </location>
</feature>
<evidence type="ECO:0000313" key="16">
    <source>
        <dbReference type="Proteomes" id="UP000505210"/>
    </source>
</evidence>
<evidence type="ECO:0000313" key="15">
    <source>
        <dbReference type="EMBL" id="QKD83806.1"/>
    </source>
</evidence>
<dbReference type="InterPro" id="IPR023827">
    <property type="entry name" value="Peptidase_S8_Asp-AS"/>
</dbReference>
<dbReference type="PANTHER" id="PTHR42884">
    <property type="entry name" value="PROPROTEIN CONVERTASE SUBTILISIN/KEXIN-RELATED"/>
    <property type="match status" value="1"/>
</dbReference>
<dbReference type="InterPro" id="IPR034182">
    <property type="entry name" value="Kexin/furin"/>
</dbReference>
<evidence type="ECO:0000256" key="13">
    <source>
        <dbReference type="SAM" id="MobiDB-lite"/>
    </source>
</evidence>
<dbReference type="PROSITE" id="PS51892">
    <property type="entry name" value="SUBTILASE"/>
    <property type="match status" value="1"/>
</dbReference>
<feature type="active site" description="Charge relay system" evidence="11 12">
    <location>
        <position position="88"/>
    </location>
</feature>
<protein>
    <submittedName>
        <fullName evidence="15">S8 family serine peptidase</fullName>
    </submittedName>
</protein>
<dbReference type="InterPro" id="IPR008979">
    <property type="entry name" value="Galactose-bd-like_sf"/>
</dbReference>
<reference evidence="15 16" key="1">
    <citation type="submission" date="2020-05" db="EMBL/GenBank/DDBJ databases">
        <title>Complete genome sequence of of a novel Thermoleptolyngbya strain isolated from hot springs of Ganzi, Sichuan China.</title>
        <authorList>
            <person name="Tang J."/>
            <person name="Daroch M."/>
            <person name="Li L."/>
            <person name="Waleron K."/>
            <person name="Waleron M."/>
            <person name="Waleron M."/>
        </authorList>
    </citation>
    <scope>NUCLEOTIDE SEQUENCE [LARGE SCALE GENOMIC DNA]</scope>
    <source>
        <strain evidence="15 16">PKUAC-SCTA183</strain>
    </source>
</reference>
<dbReference type="Pfam" id="PF00082">
    <property type="entry name" value="Peptidase_S8"/>
    <property type="match status" value="1"/>
</dbReference>
<keyword evidence="8 12" id="KW-0378">Hydrolase</keyword>
<dbReference type="EMBL" id="CP053661">
    <property type="protein sequence ID" value="QKD83806.1"/>
    <property type="molecule type" value="Genomic_DNA"/>
</dbReference>
<dbReference type="SUPFAM" id="SSF52743">
    <property type="entry name" value="Subtilisin-like"/>
    <property type="match status" value="1"/>
</dbReference>
<evidence type="ECO:0000256" key="4">
    <source>
        <dbReference type="ARBA" id="ARBA00022525"/>
    </source>
</evidence>
<evidence type="ECO:0000256" key="9">
    <source>
        <dbReference type="ARBA" id="ARBA00022825"/>
    </source>
</evidence>
<dbReference type="InterPro" id="IPR013858">
    <property type="entry name" value="Peptidase_M10B_C"/>
</dbReference>
<dbReference type="InterPro" id="IPR002884">
    <property type="entry name" value="P_dom"/>
</dbReference>
<dbReference type="GO" id="GO:0005615">
    <property type="term" value="C:extracellular space"/>
    <property type="evidence" value="ECO:0007669"/>
    <property type="project" value="InterPro"/>
</dbReference>
<keyword evidence="6" id="KW-0732">Signal</keyword>
<keyword evidence="4" id="KW-0964">Secreted</keyword>
<dbReference type="CDD" id="cd04059">
    <property type="entry name" value="Peptidases_S8_Protein_convertases_Kexins_Furin-like"/>
    <property type="match status" value="1"/>
</dbReference>
<evidence type="ECO:0000256" key="12">
    <source>
        <dbReference type="PROSITE-ProRule" id="PRU01240"/>
    </source>
</evidence>
<evidence type="ECO:0000256" key="7">
    <source>
        <dbReference type="ARBA" id="ARBA00022737"/>
    </source>
</evidence>
<dbReference type="InterPro" id="IPR023828">
    <property type="entry name" value="Peptidase_S8_Ser-AS"/>
</dbReference>
<evidence type="ECO:0000256" key="6">
    <source>
        <dbReference type="ARBA" id="ARBA00022729"/>
    </source>
</evidence>
<comment type="cofactor">
    <cofactor evidence="1">
        <name>Ca(2+)</name>
        <dbReference type="ChEBI" id="CHEBI:29108"/>
    </cofactor>
</comment>
<dbReference type="InterPro" id="IPR011049">
    <property type="entry name" value="Serralysin-like_metalloprot_C"/>
</dbReference>
<evidence type="ECO:0000256" key="2">
    <source>
        <dbReference type="ARBA" id="ARBA00004613"/>
    </source>
</evidence>
<evidence type="ECO:0000259" key="14">
    <source>
        <dbReference type="PROSITE" id="PS51829"/>
    </source>
</evidence>
<dbReference type="GO" id="GO:0016485">
    <property type="term" value="P:protein processing"/>
    <property type="evidence" value="ECO:0007669"/>
    <property type="project" value="TreeGrafter"/>
</dbReference>
<comment type="similarity">
    <text evidence="3">Belongs to the peptidase S8 family. Furin subfamily.</text>
</comment>
<dbReference type="Gene3D" id="2.60.120.260">
    <property type="entry name" value="Galactose-binding domain-like"/>
    <property type="match status" value="1"/>
</dbReference>
<keyword evidence="5 12" id="KW-0645">Protease</keyword>
<dbReference type="Pfam" id="PF01483">
    <property type="entry name" value="P_proprotein"/>
    <property type="match status" value="1"/>
</dbReference>
<dbReference type="PROSITE" id="PS51829">
    <property type="entry name" value="P_HOMO_B"/>
    <property type="match status" value="1"/>
</dbReference>
<evidence type="ECO:0000256" key="8">
    <source>
        <dbReference type="ARBA" id="ARBA00022801"/>
    </source>
</evidence>
<dbReference type="GO" id="GO:0005737">
    <property type="term" value="C:cytoplasm"/>
    <property type="evidence" value="ECO:0007669"/>
    <property type="project" value="UniProtKB-ARBA"/>
</dbReference>
<dbReference type="SUPFAM" id="SSF51120">
    <property type="entry name" value="beta-Roll"/>
    <property type="match status" value="2"/>
</dbReference>
<evidence type="ECO:0000256" key="3">
    <source>
        <dbReference type="ARBA" id="ARBA00005325"/>
    </source>
</evidence>
<dbReference type="PROSITE" id="PS00330">
    <property type="entry name" value="HEMOLYSIN_CALCIUM"/>
    <property type="match status" value="2"/>
</dbReference>
<gene>
    <name evidence="15" type="ORF">HPC62_17820</name>
</gene>
<name>A0A6M8BHE7_9CYAN</name>
<comment type="subcellular location">
    <subcellularLocation>
        <location evidence="2">Secreted</location>
    </subcellularLocation>
</comment>
<dbReference type="InterPro" id="IPR001343">
    <property type="entry name" value="Hemolysn_Ca-bd"/>
</dbReference>
<dbReference type="PRINTS" id="PR00723">
    <property type="entry name" value="SUBTILISIN"/>
</dbReference>
<dbReference type="InterPro" id="IPR022398">
    <property type="entry name" value="Peptidase_S8_His-AS"/>
</dbReference>
<dbReference type="AlphaFoldDB" id="A0A6M8BHE7"/>
<dbReference type="SUPFAM" id="SSF49785">
    <property type="entry name" value="Galactose-binding domain-like"/>
    <property type="match status" value="1"/>
</dbReference>
<dbReference type="GO" id="GO:0004252">
    <property type="term" value="F:serine-type endopeptidase activity"/>
    <property type="evidence" value="ECO:0007669"/>
    <property type="project" value="UniProtKB-UniRule"/>
</dbReference>
<dbReference type="GO" id="GO:0012505">
    <property type="term" value="C:endomembrane system"/>
    <property type="evidence" value="ECO:0007669"/>
    <property type="project" value="UniProtKB-ARBA"/>
</dbReference>
<dbReference type="PROSITE" id="PS00138">
    <property type="entry name" value="SUBTILASE_SER"/>
    <property type="match status" value="1"/>
</dbReference>
<dbReference type="Proteomes" id="UP000505210">
    <property type="component" value="Chromosome"/>
</dbReference>
<dbReference type="PROSITE" id="PS00136">
    <property type="entry name" value="SUBTILASE_ASP"/>
    <property type="match status" value="1"/>
</dbReference>
<dbReference type="Pfam" id="PF08548">
    <property type="entry name" value="Peptidase_M10_C"/>
    <property type="match status" value="1"/>
</dbReference>
<accession>A0A6M8BHE7</accession>
<feature type="region of interest" description="Disordered" evidence="13">
    <location>
        <begin position="597"/>
        <end position="635"/>
    </location>
</feature>
<keyword evidence="9 12" id="KW-0720">Serine protease</keyword>
<evidence type="ECO:0000256" key="10">
    <source>
        <dbReference type="ARBA" id="ARBA00022837"/>
    </source>
</evidence>
<feature type="compositionally biased region" description="Basic and acidic residues" evidence="13">
    <location>
        <begin position="597"/>
        <end position="612"/>
    </location>
</feature>
<keyword evidence="7" id="KW-0677">Repeat</keyword>
<dbReference type="Gene3D" id="2.150.10.10">
    <property type="entry name" value="Serralysin-like metalloprotease, C-terminal"/>
    <property type="match status" value="2"/>
</dbReference>
<feature type="domain" description="P/Homo B" evidence="14">
    <location>
        <begin position="383"/>
        <end position="516"/>
    </location>
</feature>
<sequence length="779" mass="81918">MSKSTAPSGSTTPLRPFQLRKVQPAPSVPSAPFNTASLLSNPPLDPLFSDQWHLVNTGQTGGLAGIDINIANVWEDYTGAGVNVGIIDDGVEYIHDDLFVNYNSDLELDAAENNGDPAPGSIFDSHGTSVAGLIAASANAVGGVGVAPEASISALRLDFWTLDESDFIAQATAALYRAANFDVVNNSWGYVFPFYDNFFTPAYEGFGNALQNAAENGRGGLGTVVVFAGGNGRGFGDNANYHNLENSRFTIAVGAINHFGEYTFYSSPGANLLVSVPGGEFDDGIVTTDLSGRSGDDPGDYTSNFGGTSASAPIVSGVVALMLQANSSLGYRDVQEILAYSARQTDATDLGWSFNGAKNWNGGGLHVSHDYGFGLVDAHAAVRLAETWTAQSTFDNEQVVSATSTPDLEILDLDTVSDSITITEGLKIDQIEVVLDLEHTYLGALRIVLTSPDGTESVLVANPFSFDTEIKFTLSSTHHWGETGVGDWTLSITDEFGLDTGILNSWTLKLYGDALSEDDTYIYTNEFGKFSADASRTTLTDTAGTDTLNCAAVTSNLEIDLAPGANSLIAGTTLKIADGTLIENVFGGDGDDEIRGNLRDNELRGGRGDDSLKGQAGRDLLEGNQGDDILEGGDGADRLLGDVGSDRLIGGRGNDTLNGGEGSDRFEFRGTSPFSAATFGVDTIADFNWFEGDQIVLSKRVFTALTSSVGNGFSKANEFAVVSSDRAAGRSRAFIVYNQSTGALFYNQNGSANGLGAGGKFASLAGTPWMEGIDFAIVA</sequence>
<dbReference type="RefSeq" id="WP_172357816.1">
    <property type="nucleotide sequence ID" value="NZ_CP053661.1"/>
</dbReference>
<evidence type="ECO:0000256" key="5">
    <source>
        <dbReference type="ARBA" id="ARBA00022670"/>
    </source>
</evidence>
<dbReference type="PRINTS" id="PR00313">
    <property type="entry name" value="CABNDNGRPT"/>
</dbReference>
<dbReference type="InterPro" id="IPR018511">
    <property type="entry name" value="Hemolysin-typ_Ca-bd_CS"/>
</dbReference>